<evidence type="ECO:0000256" key="4">
    <source>
        <dbReference type="ARBA" id="ARBA00023136"/>
    </source>
</evidence>
<name>A0A4Z2C4P7_9TELE</name>
<comment type="subcellular location">
    <subcellularLocation>
        <location evidence="1">Membrane</location>
        <topology evidence="1">Multi-pass membrane protein</topology>
    </subcellularLocation>
</comment>
<feature type="transmembrane region" description="Helical" evidence="5">
    <location>
        <begin position="27"/>
        <end position="53"/>
    </location>
</feature>
<dbReference type="Pfam" id="PF00324">
    <property type="entry name" value="AA_permease"/>
    <property type="match status" value="1"/>
</dbReference>
<gene>
    <name evidence="8" type="ORF">fugu_013354</name>
</gene>
<accession>A0A4Z2C4P7</accession>
<dbReference type="AlphaFoldDB" id="A0A4Z2C4P7"/>
<feature type="domain" description="Cationic amino acid transporter C-terminal" evidence="7">
    <location>
        <begin position="213"/>
        <end position="261"/>
    </location>
</feature>
<comment type="caution">
    <text evidence="8">The sequence shown here is derived from an EMBL/GenBank/DDBJ whole genome shotgun (WGS) entry which is preliminary data.</text>
</comment>
<protein>
    <submittedName>
        <fullName evidence="8">Uncharacterized protein</fullName>
    </submittedName>
</protein>
<feature type="domain" description="Amino acid permease/ SLC12A" evidence="6">
    <location>
        <begin position="10"/>
        <end position="132"/>
    </location>
</feature>
<reference evidence="8 9" key="1">
    <citation type="submission" date="2019-04" db="EMBL/GenBank/DDBJ databases">
        <title>The sequence and de novo assembly of Takifugu bimaculatus genome using PacBio and Hi-C technologies.</title>
        <authorList>
            <person name="Xu P."/>
            <person name="Liu B."/>
            <person name="Zhou Z."/>
        </authorList>
    </citation>
    <scope>NUCLEOTIDE SEQUENCE [LARGE SCALE GENOMIC DNA]</scope>
    <source>
        <strain evidence="8">TB-2018</strain>
        <tissue evidence="8">Muscle</tissue>
    </source>
</reference>
<organism evidence="8 9">
    <name type="scientific">Takifugu bimaculatus</name>
    <dbReference type="NCBI Taxonomy" id="433685"/>
    <lineage>
        <taxon>Eukaryota</taxon>
        <taxon>Metazoa</taxon>
        <taxon>Chordata</taxon>
        <taxon>Craniata</taxon>
        <taxon>Vertebrata</taxon>
        <taxon>Euteleostomi</taxon>
        <taxon>Actinopterygii</taxon>
        <taxon>Neopterygii</taxon>
        <taxon>Teleostei</taxon>
        <taxon>Neoteleostei</taxon>
        <taxon>Acanthomorphata</taxon>
        <taxon>Eupercaria</taxon>
        <taxon>Tetraodontiformes</taxon>
        <taxon>Tetradontoidea</taxon>
        <taxon>Tetraodontidae</taxon>
        <taxon>Takifugu</taxon>
    </lineage>
</organism>
<keyword evidence="4 5" id="KW-0472">Membrane</keyword>
<keyword evidence="3 5" id="KW-1133">Transmembrane helix</keyword>
<dbReference type="GO" id="GO:0097638">
    <property type="term" value="P:L-arginine import across plasma membrane"/>
    <property type="evidence" value="ECO:0007669"/>
    <property type="project" value="TreeGrafter"/>
</dbReference>
<feature type="transmembrane region" description="Helical" evidence="5">
    <location>
        <begin position="240"/>
        <end position="258"/>
    </location>
</feature>
<evidence type="ECO:0000256" key="2">
    <source>
        <dbReference type="ARBA" id="ARBA00022692"/>
    </source>
</evidence>
<dbReference type="GO" id="GO:0000064">
    <property type="term" value="F:L-ornithine transmembrane transporter activity"/>
    <property type="evidence" value="ECO:0007669"/>
    <property type="project" value="TreeGrafter"/>
</dbReference>
<feature type="transmembrane region" description="Helical" evidence="5">
    <location>
        <begin position="74"/>
        <end position="94"/>
    </location>
</feature>
<dbReference type="InterPro" id="IPR029485">
    <property type="entry name" value="CAT_C"/>
</dbReference>
<evidence type="ECO:0000256" key="1">
    <source>
        <dbReference type="ARBA" id="ARBA00004141"/>
    </source>
</evidence>
<evidence type="ECO:0000259" key="6">
    <source>
        <dbReference type="Pfam" id="PF00324"/>
    </source>
</evidence>
<feature type="transmembrane region" description="Helical" evidence="5">
    <location>
        <begin position="142"/>
        <end position="170"/>
    </location>
</feature>
<dbReference type="Pfam" id="PF13906">
    <property type="entry name" value="AA_permease_C"/>
    <property type="match status" value="1"/>
</dbReference>
<dbReference type="InterPro" id="IPR004841">
    <property type="entry name" value="AA-permease/SLC12A_dom"/>
</dbReference>
<dbReference type="PANTHER" id="PTHR43243">
    <property type="entry name" value="INNER MEMBRANE TRANSPORTER YGJI-RELATED"/>
    <property type="match status" value="1"/>
</dbReference>
<evidence type="ECO:0000313" key="8">
    <source>
        <dbReference type="EMBL" id="TNM98790.1"/>
    </source>
</evidence>
<dbReference type="GO" id="GO:0005886">
    <property type="term" value="C:plasma membrane"/>
    <property type="evidence" value="ECO:0007669"/>
    <property type="project" value="TreeGrafter"/>
</dbReference>
<keyword evidence="9" id="KW-1185">Reference proteome</keyword>
<sequence>MMPYYLLDEKSPLPVAFQHIGWGPAKYVVAVGSLCALSTSLLGSMFPMPRVLFAMARDGLLFQPLTKVTSKGSPAVATIASGIVAAFMALLFDLKALVDMMSIGTLFAYTLVAVCILILRYQEDPVEVQVKSKFNPLKPPPLATASTSQAVTIMTVISVASMVGLCVTLTQAIDALARVEAWSVALVCILGTIVLINTALIFRQPQNGTKATFMMPLVPFLPILSIFINSYLMVQLGPDTWIRYAAWMAVGLAIYFIYGIRFSTQRTRVLPGTAAIETVCSKTEKGDIIEEKF</sequence>
<dbReference type="EMBL" id="SWLE01000006">
    <property type="protein sequence ID" value="TNM98790.1"/>
    <property type="molecule type" value="Genomic_DNA"/>
</dbReference>
<feature type="transmembrane region" description="Helical" evidence="5">
    <location>
        <begin position="100"/>
        <end position="121"/>
    </location>
</feature>
<dbReference type="GO" id="GO:0061459">
    <property type="term" value="F:L-arginine transmembrane transporter activity"/>
    <property type="evidence" value="ECO:0007669"/>
    <property type="project" value="TreeGrafter"/>
</dbReference>
<evidence type="ECO:0000256" key="5">
    <source>
        <dbReference type="SAM" id="Phobius"/>
    </source>
</evidence>
<proteinExistence type="predicted"/>
<feature type="transmembrane region" description="Helical" evidence="5">
    <location>
        <begin position="182"/>
        <end position="202"/>
    </location>
</feature>
<dbReference type="Gene3D" id="1.20.1740.10">
    <property type="entry name" value="Amino acid/polyamine transporter I"/>
    <property type="match status" value="1"/>
</dbReference>
<dbReference type="PANTHER" id="PTHR43243:SF19">
    <property type="entry name" value="CATIONIC AMINO ACID TRANSPORTER C-TERMINAL DOMAIN-CONTAINING PROTEIN"/>
    <property type="match status" value="1"/>
</dbReference>
<dbReference type="Proteomes" id="UP000516260">
    <property type="component" value="Chromosome 14"/>
</dbReference>
<keyword evidence="2 5" id="KW-0812">Transmembrane</keyword>
<dbReference type="GO" id="GO:0015189">
    <property type="term" value="F:L-lysine transmembrane transporter activity"/>
    <property type="evidence" value="ECO:0007669"/>
    <property type="project" value="TreeGrafter"/>
</dbReference>
<evidence type="ECO:0000259" key="7">
    <source>
        <dbReference type="Pfam" id="PF13906"/>
    </source>
</evidence>
<evidence type="ECO:0000256" key="3">
    <source>
        <dbReference type="ARBA" id="ARBA00022989"/>
    </source>
</evidence>
<feature type="transmembrane region" description="Helical" evidence="5">
    <location>
        <begin position="214"/>
        <end position="234"/>
    </location>
</feature>
<evidence type="ECO:0000313" key="9">
    <source>
        <dbReference type="Proteomes" id="UP000516260"/>
    </source>
</evidence>